<dbReference type="KEGG" id="ptp:RCA23_c19710"/>
<dbReference type="Pfam" id="PF03473">
    <property type="entry name" value="MOSC"/>
    <property type="match status" value="1"/>
</dbReference>
<dbReference type="InterPro" id="IPR052716">
    <property type="entry name" value="MOSC_domain"/>
</dbReference>
<dbReference type="InterPro" id="IPR011037">
    <property type="entry name" value="Pyrv_Knase-like_insert_dom_sf"/>
</dbReference>
<dbReference type="Proteomes" id="UP000028680">
    <property type="component" value="Chromosome"/>
</dbReference>
<dbReference type="GO" id="GO:0003824">
    <property type="term" value="F:catalytic activity"/>
    <property type="evidence" value="ECO:0007669"/>
    <property type="project" value="InterPro"/>
</dbReference>
<gene>
    <name evidence="2" type="ORF">RCA23_c19710</name>
</gene>
<sequence>MPALEATDVYLTITWLGVVTHRREIEIETEPRKRLQLDWDGVVGAAHRGRTRASDSRVLQQHPRGTDIINVRQLSIVSQEEIDQIARDMGLAQFNPQWLGATMVVSGCRDFSHIPPSSRLQAQQGTTLVVDMQNHPCHQVGMTIERDLPGQGKSFKAHAKGKRGVTAWVERHGDLALGDVLRLHCPVQRAWQADGQARLL</sequence>
<name>A0AAN0VIS7_9RHOB</name>
<dbReference type="EMBL" id="CP003984">
    <property type="protein sequence ID" value="AII87502.1"/>
    <property type="molecule type" value="Genomic_DNA"/>
</dbReference>
<dbReference type="PROSITE" id="PS51340">
    <property type="entry name" value="MOSC"/>
    <property type="match status" value="1"/>
</dbReference>
<feature type="domain" description="MOSC" evidence="1">
    <location>
        <begin position="29"/>
        <end position="184"/>
    </location>
</feature>
<dbReference type="GO" id="GO:0030170">
    <property type="term" value="F:pyridoxal phosphate binding"/>
    <property type="evidence" value="ECO:0007669"/>
    <property type="project" value="InterPro"/>
</dbReference>
<organism evidence="2 3">
    <name type="scientific">Planktomarina temperata RCA23</name>
    <dbReference type="NCBI Taxonomy" id="666509"/>
    <lineage>
        <taxon>Bacteria</taxon>
        <taxon>Pseudomonadati</taxon>
        <taxon>Pseudomonadota</taxon>
        <taxon>Alphaproteobacteria</taxon>
        <taxon>Rhodobacterales</taxon>
        <taxon>Paracoccaceae</taxon>
        <taxon>Planktomarina</taxon>
    </lineage>
</organism>
<keyword evidence="3" id="KW-1185">Reference proteome</keyword>
<proteinExistence type="predicted"/>
<dbReference type="AlphaFoldDB" id="A0AAN0VIS7"/>
<evidence type="ECO:0000313" key="3">
    <source>
        <dbReference type="Proteomes" id="UP000028680"/>
    </source>
</evidence>
<evidence type="ECO:0000259" key="1">
    <source>
        <dbReference type="PROSITE" id="PS51340"/>
    </source>
</evidence>
<evidence type="ECO:0000313" key="2">
    <source>
        <dbReference type="EMBL" id="AII87502.1"/>
    </source>
</evidence>
<reference evidence="2 3" key="1">
    <citation type="journal article" date="2014" name="ISME J.">
        <title>Adaptation of an abundant Roseobacter RCA organism to pelagic systems revealed by genomic and transcriptomic analyses.</title>
        <authorList>
            <person name="Voget S."/>
            <person name="Wemheuer B."/>
            <person name="Brinkhoff T."/>
            <person name="Vollmers J."/>
            <person name="Dietrich S."/>
            <person name="Giebel H.A."/>
            <person name="Beardsley C."/>
            <person name="Sardemann C."/>
            <person name="Bakenhus I."/>
            <person name="Billerbeck S."/>
            <person name="Daniel R."/>
            <person name="Simon M."/>
        </authorList>
    </citation>
    <scope>NUCLEOTIDE SEQUENCE [LARGE SCALE GENOMIC DNA]</scope>
    <source>
        <strain evidence="2 3">RCA23</strain>
    </source>
</reference>
<dbReference type="SUPFAM" id="SSF50800">
    <property type="entry name" value="PK beta-barrel domain-like"/>
    <property type="match status" value="1"/>
</dbReference>
<dbReference type="PANTHER" id="PTHR36930">
    <property type="entry name" value="METAL-SULFUR CLUSTER BIOSYNTHESIS PROTEINS YUAD-RELATED"/>
    <property type="match status" value="1"/>
</dbReference>
<dbReference type="Gene3D" id="2.40.33.20">
    <property type="entry name" value="PK beta-barrel domain-like"/>
    <property type="match status" value="1"/>
</dbReference>
<dbReference type="GO" id="GO:0030151">
    <property type="term" value="F:molybdenum ion binding"/>
    <property type="evidence" value="ECO:0007669"/>
    <property type="project" value="InterPro"/>
</dbReference>
<protein>
    <recommendedName>
        <fullName evidence="1">MOSC domain-containing protein</fullName>
    </recommendedName>
</protein>
<dbReference type="PANTHER" id="PTHR36930:SF1">
    <property type="entry name" value="MOSC DOMAIN-CONTAINING PROTEIN"/>
    <property type="match status" value="1"/>
</dbReference>
<dbReference type="InterPro" id="IPR005302">
    <property type="entry name" value="MoCF_Sase_C"/>
</dbReference>
<accession>A0AAN0VIS7</accession>
<dbReference type="RefSeq" id="WP_044050205.1">
    <property type="nucleotide sequence ID" value="NZ_CP003984.1"/>
</dbReference>